<accession>A0AAC8PWX8</accession>
<keyword evidence="1" id="KW-0812">Transmembrane</keyword>
<dbReference type="RefSeq" id="WP_046699360.1">
    <property type="nucleotide sequence ID" value="NZ_CP011376.1"/>
</dbReference>
<organism evidence="2 3">
    <name type="scientific">Moraxella bovoculi</name>
    <dbReference type="NCBI Taxonomy" id="386891"/>
    <lineage>
        <taxon>Bacteria</taxon>
        <taxon>Pseudomonadati</taxon>
        <taxon>Pseudomonadota</taxon>
        <taxon>Gammaproteobacteria</taxon>
        <taxon>Moraxellales</taxon>
        <taxon>Moraxellaceae</taxon>
        <taxon>Moraxella</taxon>
    </lineage>
</organism>
<dbReference type="Proteomes" id="UP000077465">
    <property type="component" value="Chromosome"/>
</dbReference>
<feature type="transmembrane region" description="Helical" evidence="1">
    <location>
        <begin position="225"/>
        <end position="250"/>
    </location>
</feature>
<feature type="transmembrane region" description="Helical" evidence="1">
    <location>
        <begin position="147"/>
        <end position="164"/>
    </location>
</feature>
<gene>
    <name evidence="2" type="ORF">AAX06_09020</name>
</gene>
<evidence type="ECO:0000313" key="3">
    <source>
        <dbReference type="Proteomes" id="UP000077465"/>
    </source>
</evidence>
<feature type="transmembrane region" description="Helical" evidence="1">
    <location>
        <begin position="120"/>
        <end position="141"/>
    </location>
</feature>
<reference evidence="2 3" key="1">
    <citation type="submission" date="2015-05" db="EMBL/GenBank/DDBJ databases">
        <authorList>
            <person name="Dickey A."/>
            <person name="Clawson M."/>
            <person name="Bono J."/>
            <person name="Loy J.D."/>
        </authorList>
    </citation>
    <scope>NUCLEOTIDE SEQUENCE [LARGE SCALE GENOMIC DNA]</scope>
    <source>
        <strain evidence="2 3">22581</strain>
    </source>
</reference>
<keyword evidence="1" id="KW-1133">Transmembrane helix</keyword>
<feature type="transmembrane region" description="Helical" evidence="1">
    <location>
        <begin position="42"/>
        <end position="62"/>
    </location>
</feature>
<dbReference type="EMBL" id="CP011376">
    <property type="protein sequence ID" value="AKG08251.1"/>
    <property type="molecule type" value="Genomic_DNA"/>
</dbReference>
<dbReference type="AlphaFoldDB" id="A0AAC8PWX8"/>
<evidence type="ECO:0000256" key="1">
    <source>
        <dbReference type="SAM" id="Phobius"/>
    </source>
</evidence>
<name>A0AAC8PWX8_9GAMM</name>
<sequence>MKIITPSLYISLAFLVVQQVIVGLSTYFIAKLAIDIAQHQDFLINLIGFVVSLVVVYVPAYLASVYLEKSKFELLDDYVQRFVKIFCGKTFLLSDKQLKAQSTVFVSQEGKSVIDDTLDFVFDGVALILNLSINVLILGFFLDRYLLMAYICGFLLVEMFIFYHQKNISRLSTMSQKSRISFIATLNRIWDHVVIFNRYNMGIFTKIYRHHFERSKKLQVANQSFNHLISSLGMILFMLPVLGFVSYLFIQNHEDYVFLALLVATLPRQIQLLQMGQALVFHQTNFSSIKAKFTGLKHSLNAPDVDVLSRIDFQQMVINDIPLNEFDLSDLPTTGRMTIRGCNGAGKSSLLLHLKTRLSGRAFYLPVSHDLFFRQNDQKSTGQKLFSQLIEIENHKNDVDVIILDEWDANLDKENKATLGELIDEIATSTLVVEVRH</sequence>
<evidence type="ECO:0000313" key="2">
    <source>
        <dbReference type="EMBL" id="AKG08251.1"/>
    </source>
</evidence>
<keyword evidence="1" id="KW-0472">Membrane</keyword>
<protein>
    <submittedName>
        <fullName evidence="2">Uncharacterized protein</fullName>
    </submittedName>
</protein>
<dbReference type="InterPro" id="IPR027417">
    <property type="entry name" value="P-loop_NTPase"/>
</dbReference>
<feature type="transmembrane region" description="Helical" evidence="1">
    <location>
        <begin position="7"/>
        <end position="30"/>
    </location>
</feature>
<dbReference type="CDD" id="cd00267">
    <property type="entry name" value="ABC_ATPase"/>
    <property type="match status" value="1"/>
</dbReference>
<proteinExistence type="predicted"/>
<dbReference type="Gene3D" id="3.40.50.300">
    <property type="entry name" value="P-loop containing nucleotide triphosphate hydrolases"/>
    <property type="match status" value="1"/>
</dbReference>
<dbReference type="SUPFAM" id="SSF52540">
    <property type="entry name" value="P-loop containing nucleoside triphosphate hydrolases"/>
    <property type="match status" value="1"/>
</dbReference>